<comment type="caution">
    <text evidence="2">The sequence shown here is derived from an EMBL/GenBank/DDBJ whole genome shotgun (WGS) entry which is preliminary data.</text>
</comment>
<feature type="domain" description="Methyltransferase type 12" evidence="1">
    <location>
        <begin position="46"/>
        <end position="142"/>
    </location>
</feature>
<dbReference type="Gene3D" id="3.40.50.150">
    <property type="entry name" value="Vaccinia Virus protein VP39"/>
    <property type="match status" value="1"/>
</dbReference>
<dbReference type="InterPro" id="IPR013217">
    <property type="entry name" value="Methyltransf_12"/>
</dbReference>
<evidence type="ECO:0000313" key="2">
    <source>
        <dbReference type="EMBL" id="RDS79736.1"/>
    </source>
</evidence>
<dbReference type="RefSeq" id="WP_115496738.1">
    <property type="nucleotide sequence ID" value="NZ_QRBE01000011.1"/>
</dbReference>
<reference evidence="2 3" key="1">
    <citation type="submission" date="2018-07" db="EMBL/GenBank/DDBJ databases">
        <title>Dyella monticola sp. nov. and Dyella psychrodurans sp. nov. isolated from monsoon evergreen broad-leaved forest soil of Dinghu Mountain, China.</title>
        <authorList>
            <person name="Gao Z."/>
            <person name="Qiu L."/>
        </authorList>
    </citation>
    <scope>NUCLEOTIDE SEQUENCE [LARGE SCALE GENOMIC DNA]</scope>
    <source>
        <strain evidence="2 3">4G-K06</strain>
    </source>
</reference>
<dbReference type="Pfam" id="PF08242">
    <property type="entry name" value="Methyltransf_12"/>
    <property type="match status" value="1"/>
</dbReference>
<proteinExistence type="predicted"/>
<name>A0A370WUN0_9GAMM</name>
<dbReference type="GO" id="GO:0008168">
    <property type="term" value="F:methyltransferase activity"/>
    <property type="evidence" value="ECO:0007669"/>
    <property type="project" value="UniProtKB-KW"/>
</dbReference>
<gene>
    <name evidence="2" type="ORF">DWU98_16865</name>
</gene>
<dbReference type="SUPFAM" id="SSF53335">
    <property type="entry name" value="S-adenosyl-L-methionine-dependent methyltransferases"/>
    <property type="match status" value="1"/>
</dbReference>
<accession>A0A370WUN0</accession>
<keyword evidence="3" id="KW-1185">Reference proteome</keyword>
<dbReference type="AlphaFoldDB" id="A0A370WUN0"/>
<dbReference type="OrthoDB" id="9788660at2"/>
<keyword evidence="2" id="KW-0808">Transferase</keyword>
<dbReference type="CDD" id="cd02440">
    <property type="entry name" value="AdoMet_MTases"/>
    <property type="match status" value="1"/>
</dbReference>
<evidence type="ECO:0000313" key="3">
    <source>
        <dbReference type="Proteomes" id="UP000254258"/>
    </source>
</evidence>
<dbReference type="InterPro" id="IPR029063">
    <property type="entry name" value="SAM-dependent_MTases_sf"/>
</dbReference>
<protein>
    <submittedName>
        <fullName evidence="2">Class I SAM-dependent methyltransferase</fullName>
    </submittedName>
</protein>
<keyword evidence="2" id="KW-0489">Methyltransferase</keyword>
<dbReference type="GO" id="GO:0032259">
    <property type="term" value="P:methylation"/>
    <property type="evidence" value="ECO:0007669"/>
    <property type="project" value="UniProtKB-KW"/>
</dbReference>
<dbReference type="PANTHER" id="PTHR12843">
    <property type="entry name" value="PROTEIN-LYSINE N-METHYLTRANSFERASE METTL10"/>
    <property type="match status" value="1"/>
</dbReference>
<sequence length="206" mass="22601">MTDLQRHWDQVYASKAVDAVSWYQPHPETSLALIADSRLDADAPLIDIGAGASTLVDHLLDAGYRDVTVLDIAAQALTHAQTRLGPAKARQVRWITADVTQFAPSRTYALWHDRAVFHFLTHATARDAYLATLRRSLVAGGTAIIATFAADGPMRCSGLDVARYDADALFACVGDGFEPLATARDMHVTPWGARQAFTYVRMRRSM</sequence>
<dbReference type="PANTHER" id="PTHR12843:SF5">
    <property type="entry name" value="EEF1A LYSINE METHYLTRANSFERASE 2"/>
    <property type="match status" value="1"/>
</dbReference>
<dbReference type="Proteomes" id="UP000254258">
    <property type="component" value="Unassembled WGS sequence"/>
</dbReference>
<organism evidence="2 3">
    <name type="scientific">Dyella monticola</name>
    <dbReference type="NCBI Taxonomy" id="1927958"/>
    <lineage>
        <taxon>Bacteria</taxon>
        <taxon>Pseudomonadati</taxon>
        <taxon>Pseudomonadota</taxon>
        <taxon>Gammaproteobacteria</taxon>
        <taxon>Lysobacterales</taxon>
        <taxon>Rhodanobacteraceae</taxon>
        <taxon>Dyella</taxon>
    </lineage>
</organism>
<evidence type="ECO:0000259" key="1">
    <source>
        <dbReference type="Pfam" id="PF08242"/>
    </source>
</evidence>
<dbReference type="EMBL" id="QRBE01000011">
    <property type="protein sequence ID" value="RDS79736.1"/>
    <property type="molecule type" value="Genomic_DNA"/>
</dbReference>